<evidence type="ECO:0000313" key="12">
    <source>
        <dbReference type="Proteomes" id="UP001500886"/>
    </source>
</evidence>
<feature type="transmembrane region" description="Helical" evidence="10">
    <location>
        <begin position="215"/>
        <end position="245"/>
    </location>
</feature>
<dbReference type="PANTHER" id="PTHR11002:SF76">
    <property type="entry name" value="CARBONIC ANHYDRASE"/>
    <property type="match status" value="1"/>
</dbReference>
<comment type="catalytic activity">
    <reaction evidence="8">
        <text>hydrogencarbonate + H(+) = CO2 + H2O</text>
        <dbReference type="Rhea" id="RHEA:10748"/>
        <dbReference type="ChEBI" id="CHEBI:15377"/>
        <dbReference type="ChEBI" id="CHEBI:15378"/>
        <dbReference type="ChEBI" id="CHEBI:16526"/>
        <dbReference type="ChEBI" id="CHEBI:17544"/>
        <dbReference type="EC" id="4.2.1.1"/>
    </reaction>
</comment>
<feature type="transmembrane region" description="Helical" evidence="10">
    <location>
        <begin position="112"/>
        <end position="131"/>
    </location>
</feature>
<feature type="transmembrane region" description="Helical" evidence="10">
    <location>
        <begin position="85"/>
        <end position="106"/>
    </location>
</feature>
<dbReference type="EC" id="4.2.1.1" evidence="3"/>
<reference evidence="12" key="1">
    <citation type="journal article" date="2019" name="Int. J. Syst. Evol. Microbiol.">
        <title>The Global Catalogue of Microorganisms (GCM) 10K type strain sequencing project: providing services to taxonomists for standard genome sequencing and annotation.</title>
        <authorList>
            <consortium name="The Broad Institute Genomics Platform"/>
            <consortium name="The Broad Institute Genome Sequencing Center for Infectious Disease"/>
            <person name="Wu L."/>
            <person name="Ma J."/>
        </authorList>
    </citation>
    <scope>NUCLEOTIDE SEQUENCE [LARGE SCALE GENOMIC DNA]</scope>
    <source>
        <strain evidence="12">JCM 4542</strain>
    </source>
</reference>
<gene>
    <name evidence="11" type="ORF">GCM10010315_07790</name>
</gene>
<dbReference type="Proteomes" id="UP001500886">
    <property type="component" value="Unassembled WGS sequence"/>
</dbReference>
<comment type="similarity">
    <text evidence="2">Belongs to the beta-class carbonic anhydrase family.</text>
</comment>
<dbReference type="InterPro" id="IPR001765">
    <property type="entry name" value="Carbonic_anhydrase"/>
</dbReference>
<dbReference type="SMART" id="SM00947">
    <property type="entry name" value="Pro_CA"/>
    <property type="match status" value="1"/>
</dbReference>
<comment type="cofactor">
    <cofactor evidence="1">
        <name>Zn(2+)</name>
        <dbReference type="ChEBI" id="CHEBI:29105"/>
    </cofactor>
</comment>
<dbReference type="Gene3D" id="3.40.1050.10">
    <property type="entry name" value="Carbonic anhydrase"/>
    <property type="match status" value="1"/>
</dbReference>
<dbReference type="PANTHER" id="PTHR11002">
    <property type="entry name" value="CARBONIC ANHYDRASE"/>
    <property type="match status" value="1"/>
</dbReference>
<keyword evidence="4" id="KW-0479">Metal-binding</keyword>
<evidence type="ECO:0000313" key="11">
    <source>
        <dbReference type="EMBL" id="GAA2709550.1"/>
    </source>
</evidence>
<evidence type="ECO:0000256" key="3">
    <source>
        <dbReference type="ARBA" id="ARBA00012925"/>
    </source>
</evidence>
<keyword evidence="10" id="KW-0812">Transmembrane</keyword>
<accession>A0ABP6G210</accession>
<dbReference type="RefSeq" id="WP_344433222.1">
    <property type="nucleotide sequence ID" value="NZ_BAAASL010000002.1"/>
</dbReference>
<evidence type="ECO:0000256" key="5">
    <source>
        <dbReference type="ARBA" id="ARBA00022833"/>
    </source>
</evidence>
<evidence type="ECO:0000256" key="10">
    <source>
        <dbReference type="SAM" id="Phobius"/>
    </source>
</evidence>
<keyword evidence="12" id="KW-1185">Reference proteome</keyword>
<keyword evidence="10" id="KW-1133">Transmembrane helix</keyword>
<evidence type="ECO:0000256" key="8">
    <source>
        <dbReference type="ARBA" id="ARBA00048348"/>
    </source>
</evidence>
<dbReference type="Pfam" id="PF00484">
    <property type="entry name" value="Pro_CA"/>
    <property type="match status" value="1"/>
</dbReference>
<evidence type="ECO:0000256" key="9">
    <source>
        <dbReference type="SAM" id="MobiDB-lite"/>
    </source>
</evidence>
<keyword evidence="5" id="KW-0862">Zinc</keyword>
<evidence type="ECO:0000256" key="2">
    <source>
        <dbReference type="ARBA" id="ARBA00006217"/>
    </source>
</evidence>
<sequence>MRTHTSRLRDLSASLPTALAALTVALGAVLAAAAPALGGPAAMAAGATAGGLLARKARQAAGLAVVAVMASAELVHHFGWRTASAVVALGGLALLALGTARTAAAVRAVHPAIVQGLLAGTGTTVALAPVLPAPRLAAEGRGVWALPGLPGVAALTLFASVLAATLAIALEALKAAAPSAPVAEHRSAGTALPPTLPSRHAVASMWPKIFSLHGALFAATAGSVLLFGVVPALAGVALSVALVCLPRCARRLRPHPPEPTDEPAGLPVQTAVPAHHEPGPPPAAQGTHLVLACTDSGPAPADATPDGAYSLCNVGNLVPPPRDDGRLDWVTAALQYAVETMKVAAITVRGHSDCAAMRALLDLPPPRPGAQATGSTAGRAPLTAWLSHGRPSLARMQRISRRGRGDVALAGRAVADDVERLALVNVMQQLDHLMAHACVARRVAEGSLLLRGTYVHAQEGTTYVLDRRSHTFTAPRASAPPCLTSADHLGQQV</sequence>
<evidence type="ECO:0000256" key="7">
    <source>
        <dbReference type="ARBA" id="ARBA00024993"/>
    </source>
</evidence>
<comment type="function">
    <text evidence="7">Catalyzes the reversible hydration of carbon dioxide to form bicarbonate.</text>
</comment>
<evidence type="ECO:0000256" key="1">
    <source>
        <dbReference type="ARBA" id="ARBA00001947"/>
    </source>
</evidence>
<keyword evidence="6" id="KW-0456">Lyase</keyword>
<comment type="caution">
    <text evidence="11">The sequence shown here is derived from an EMBL/GenBank/DDBJ whole genome shotgun (WGS) entry which is preliminary data.</text>
</comment>
<evidence type="ECO:0000256" key="6">
    <source>
        <dbReference type="ARBA" id="ARBA00023239"/>
    </source>
</evidence>
<dbReference type="EMBL" id="BAAASL010000002">
    <property type="protein sequence ID" value="GAA2709550.1"/>
    <property type="molecule type" value="Genomic_DNA"/>
</dbReference>
<keyword evidence="10" id="KW-0472">Membrane</keyword>
<protein>
    <recommendedName>
        <fullName evidence="3">carbonic anhydrase</fullName>
        <ecNumber evidence="3">4.2.1.1</ecNumber>
    </recommendedName>
</protein>
<feature type="region of interest" description="Disordered" evidence="9">
    <location>
        <begin position="254"/>
        <end position="283"/>
    </location>
</feature>
<dbReference type="InterPro" id="IPR036874">
    <property type="entry name" value="Carbonic_anhydrase_sf"/>
</dbReference>
<name>A0ABP6G210_9ACTN</name>
<dbReference type="SUPFAM" id="SSF53056">
    <property type="entry name" value="beta-carbonic anhydrase, cab"/>
    <property type="match status" value="1"/>
</dbReference>
<organism evidence="11 12">
    <name type="scientific">Streptomyces luteosporeus</name>
    <dbReference type="NCBI Taxonomy" id="173856"/>
    <lineage>
        <taxon>Bacteria</taxon>
        <taxon>Bacillati</taxon>
        <taxon>Actinomycetota</taxon>
        <taxon>Actinomycetes</taxon>
        <taxon>Kitasatosporales</taxon>
        <taxon>Streptomycetaceae</taxon>
        <taxon>Streptomyces</taxon>
    </lineage>
</organism>
<evidence type="ECO:0000256" key="4">
    <source>
        <dbReference type="ARBA" id="ARBA00022723"/>
    </source>
</evidence>
<feature type="transmembrane region" description="Helical" evidence="10">
    <location>
        <begin position="143"/>
        <end position="170"/>
    </location>
</feature>
<proteinExistence type="inferred from homology"/>